<proteinExistence type="predicted"/>
<feature type="region of interest" description="Disordered" evidence="1">
    <location>
        <begin position="21"/>
        <end position="54"/>
    </location>
</feature>
<dbReference type="Proteomes" id="UP000007875">
    <property type="component" value="Unassembled WGS sequence"/>
</dbReference>
<evidence type="ECO:0000313" key="2">
    <source>
        <dbReference type="Ensembl" id="ENSCSAVP00000003503.1"/>
    </source>
</evidence>
<evidence type="ECO:0000256" key="1">
    <source>
        <dbReference type="SAM" id="MobiDB-lite"/>
    </source>
</evidence>
<feature type="compositionally biased region" description="Polar residues" evidence="1">
    <location>
        <begin position="23"/>
        <end position="40"/>
    </location>
</feature>
<dbReference type="HOGENOM" id="CLU_3055551_0_0_1"/>
<organism evidence="2 3">
    <name type="scientific">Ciona savignyi</name>
    <name type="common">Pacific transparent sea squirt</name>
    <dbReference type="NCBI Taxonomy" id="51511"/>
    <lineage>
        <taxon>Eukaryota</taxon>
        <taxon>Metazoa</taxon>
        <taxon>Chordata</taxon>
        <taxon>Tunicata</taxon>
        <taxon>Ascidiacea</taxon>
        <taxon>Phlebobranchia</taxon>
        <taxon>Cionidae</taxon>
        <taxon>Ciona</taxon>
    </lineage>
</organism>
<dbReference type="AlphaFoldDB" id="H2YDV5"/>
<sequence length="54" mass="5629">RKINSPIYTSLKNPEKVLPVTLAPSSSAGEPSTSKAVSATRSRKPSMAEVMGIG</sequence>
<name>H2YDV5_CIOSA</name>
<reference evidence="2" key="2">
    <citation type="submission" date="2025-08" db="UniProtKB">
        <authorList>
            <consortium name="Ensembl"/>
        </authorList>
    </citation>
    <scope>IDENTIFICATION</scope>
</reference>
<evidence type="ECO:0000313" key="3">
    <source>
        <dbReference type="Proteomes" id="UP000007875"/>
    </source>
</evidence>
<reference evidence="2" key="3">
    <citation type="submission" date="2025-09" db="UniProtKB">
        <authorList>
            <consortium name="Ensembl"/>
        </authorList>
    </citation>
    <scope>IDENTIFICATION</scope>
</reference>
<dbReference type="Ensembl" id="ENSCSAVT00000003558.1">
    <property type="protein sequence ID" value="ENSCSAVP00000003503.1"/>
    <property type="gene ID" value="ENSCSAVG00000002084.1"/>
</dbReference>
<accession>H2YDV5</accession>
<protein>
    <submittedName>
        <fullName evidence="2">Uncharacterized protein</fullName>
    </submittedName>
</protein>
<keyword evidence="3" id="KW-1185">Reference proteome</keyword>
<dbReference type="InParanoid" id="H2YDV5"/>
<reference evidence="3" key="1">
    <citation type="submission" date="2003-08" db="EMBL/GenBank/DDBJ databases">
        <authorList>
            <person name="Birren B."/>
            <person name="Nusbaum C."/>
            <person name="Abebe A."/>
            <person name="Abouelleil A."/>
            <person name="Adekoya E."/>
            <person name="Ait-zahra M."/>
            <person name="Allen N."/>
            <person name="Allen T."/>
            <person name="An P."/>
            <person name="Anderson M."/>
            <person name="Anderson S."/>
            <person name="Arachchi H."/>
            <person name="Armbruster J."/>
            <person name="Bachantsang P."/>
            <person name="Baldwin J."/>
            <person name="Barry A."/>
            <person name="Bayul T."/>
            <person name="Blitshsteyn B."/>
            <person name="Bloom T."/>
            <person name="Blye J."/>
            <person name="Boguslavskiy L."/>
            <person name="Borowsky M."/>
            <person name="Boukhgalter B."/>
            <person name="Brunache A."/>
            <person name="Butler J."/>
            <person name="Calixte N."/>
            <person name="Calvo S."/>
            <person name="Camarata J."/>
            <person name="Campo K."/>
            <person name="Chang J."/>
            <person name="Cheshatsang Y."/>
            <person name="Citroen M."/>
            <person name="Collymore A."/>
            <person name="Considine T."/>
            <person name="Cook A."/>
            <person name="Cooke P."/>
            <person name="Corum B."/>
            <person name="Cuomo C."/>
            <person name="David R."/>
            <person name="Dawoe T."/>
            <person name="Degray S."/>
            <person name="Dodge S."/>
            <person name="Dooley K."/>
            <person name="Dorje P."/>
            <person name="Dorjee K."/>
            <person name="Dorris L."/>
            <person name="Duffey N."/>
            <person name="Dupes A."/>
            <person name="Elkins T."/>
            <person name="Engels R."/>
            <person name="Erickson J."/>
            <person name="Farina A."/>
            <person name="Faro S."/>
            <person name="Ferreira P."/>
            <person name="Fischer H."/>
            <person name="Fitzgerald M."/>
            <person name="Foley K."/>
            <person name="Gage D."/>
            <person name="Galagan J."/>
            <person name="Gearin G."/>
            <person name="Gnerre S."/>
            <person name="Gnirke A."/>
            <person name="Goyette A."/>
            <person name="Graham J."/>
            <person name="Grandbois E."/>
            <person name="Gyaltsen K."/>
            <person name="Hafez N."/>
            <person name="Hagopian D."/>
            <person name="Hagos B."/>
            <person name="Hall J."/>
            <person name="Hatcher B."/>
            <person name="Heller A."/>
            <person name="Higgins H."/>
            <person name="Honan T."/>
            <person name="Horn A."/>
            <person name="Houde N."/>
            <person name="Hughes L."/>
            <person name="Hulme W."/>
            <person name="Husby E."/>
            <person name="Iliev I."/>
            <person name="Jaffe D."/>
            <person name="Jones C."/>
            <person name="Kamal M."/>
            <person name="Kamat A."/>
            <person name="Kamvysselis M."/>
            <person name="Karlsson E."/>
            <person name="Kells C."/>
            <person name="Kieu A."/>
            <person name="Kisner P."/>
            <person name="Kodira C."/>
            <person name="Kulbokas E."/>
            <person name="Labutti K."/>
            <person name="Lama D."/>
            <person name="Landers T."/>
            <person name="Leger J."/>
            <person name="Levine S."/>
            <person name="Lewis D."/>
            <person name="Lewis T."/>
            <person name="Lindblad-toh K."/>
            <person name="Liu X."/>
            <person name="Lokyitsang T."/>
            <person name="Lokyitsang Y."/>
            <person name="Lucien O."/>
            <person name="Lui A."/>
            <person name="Ma L.J."/>
            <person name="Mabbitt R."/>
            <person name="Macdonald J."/>
            <person name="Maclean C."/>
            <person name="Major J."/>
            <person name="Manning J."/>
            <person name="Marabella R."/>
            <person name="Maru K."/>
            <person name="Matthews C."/>
            <person name="Mauceli E."/>
            <person name="Mccarthy M."/>
            <person name="Mcdonough S."/>
            <person name="Mcghee T."/>
            <person name="Meldrim J."/>
            <person name="Meneus L."/>
            <person name="Mesirov J."/>
            <person name="Mihalev A."/>
            <person name="Mihova T."/>
            <person name="Mikkelsen T."/>
            <person name="Mlenga V."/>
            <person name="Moru K."/>
            <person name="Mozes J."/>
            <person name="Mulrain L."/>
            <person name="Munson G."/>
            <person name="Naylor J."/>
            <person name="Newes C."/>
            <person name="Nguyen C."/>
            <person name="Nguyen N."/>
            <person name="Nguyen T."/>
            <person name="Nicol R."/>
            <person name="Nielsen C."/>
            <person name="Nizzari M."/>
            <person name="Norbu C."/>
            <person name="Norbu N."/>
            <person name="O'donnell P."/>
            <person name="Okoawo O."/>
            <person name="O'leary S."/>
            <person name="Omotosho B."/>
            <person name="O'neill K."/>
            <person name="Osman S."/>
            <person name="Parker S."/>
            <person name="Perrin D."/>
            <person name="Phunkhang P."/>
            <person name="Piqani B."/>
            <person name="Purcell S."/>
            <person name="Rachupka T."/>
            <person name="Ramasamy U."/>
            <person name="Rameau R."/>
            <person name="Ray V."/>
            <person name="Raymond C."/>
            <person name="Retta R."/>
            <person name="Richardson S."/>
            <person name="Rise C."/>
            <person name="Rodriguez J."/>
            <person name="Rogers J."/>
            <person name="Rogov P."/>
            <person name="Rutman M."/>
            <person name="Schupbach R."/>
            <person name="Seaman C."/>
            <person name="Settipalli S."/>
            <person name="Sharpe T."/>
            <person name="Sheridan J."/>
            <person name="Sherpa N."/>
            <person name="Shi J."/>
            <person name="Smirnov S."/>
            <person name="Smith C."/>
            <person name="Sougnez C."/>
            <person name="Spencer B."/>
            <person name="Stalker J."/>
            <person name="Stange-thomann N."/>
            <person name="Stavropoulos S."/>
            <person name="Stetson K."/>
            <person name="Stone C."/>
            <person name="Stone S."/>
            <person name="Stubbs M."/>
            <person name="Talamas J."/>
            <person name="Tchuinga P."/>
            <person name="Tenzing P."/>
            <person name="Tesfaye S."/>
            <person name="Theodore J."/>
            <person name="Thoulutsang Y."/>
            <person name="Topham K."/>
            <person name="Towey S."/>
            <person name="Tsamla T."/>
            <person name="Tsomo N."/>
            <person name="Vallee D."/>
            <person name="Vassiliev H."/>
            <person name="Venkataraman V."/>
            <person name="Vinson J."/>
            <person name="Vo A."/>
            <person name="Wade C."/>
            <person name="Wang S."/>
            <person name="Wangchuk T."/>
            <person name="Wangdi T."/>
            <person name="Whittaker C."/>
            <person name="Wilkinson J."/>
            <person name="Wu Y."/>
            <person name="Wyman D."/>
            <person name="Yadav S."/>
            <person name="Yang S."/>
            <person name="Yang X."/>
            <person name="Yeager S."/>
            <person name="Yee E."/>
            <person name="Young G."/>
            <person name="Zainoun J."/>
            <person name="Zembeck L."/>
            <person name="Zimmer A."/>
            <person name="Zody M."/>
            <person name="Lander E."/>
        </authorList>
    </citation>
    <scope>NUCLEOTIDE SEQUENCE [LARGE SCALE GENOMIC DNA]</scope>
</reference>